<dbReference type="InterPro" id="IPR032610">
    <property type="entry name" value="DUF2172"/>
</dbReference>
<evidence type="ECO:0000313" key="5">
    <source>
        <dbReference type="Proteomes" id="UP000029264"/>
    </source>
</evidence>
<sequence length="446" mass="50464">MSSNAAEYQFLNKVFDDLFPICRSISGPGLEQSIAYFSQFMPLTMTKVASGTEVFDWTVPPEWHFQRARLWGPDGKLICDSQVSNLHVVNYSEPIEAEMTLEQLQPHLHSIPHLADAIPYVTSYYHRTWGFCLSQQQRERLTAGVYKVKIDSHFDEQGGVPYAQTLLAGESEREILLSSYLCHPSLANNELSGPLVLLGLYRRMQQWPRRRFSYRFLLNPETIGSLCFLSQHHQHLQQHLEAGLILTCLGGPATNLRYKASKRGNSLFDRYIGKLAATGDWRMESFTPLYGSDERQYCAPGFNLPMGQVAKTVYGVFPQYHNSLDDKAFMDMGSVIDSIDQLEQLLLSTEISGKALNLKPYGEPQLGKRGLYPNINTPINRHTSSDQLLDGRQELNAILTVLSESDGKTFMLDIADKLKLPLASLRGVIEKLEQHQLIRFNTGKTL</sequence>
<dbReference type="InterPro" id="IPR012353">
    <property type="entry name" value="UCP015244"/>
</dbReference>
<dbReference type="Pfam" id="PF16254">
    <property type="entry name" value="DUF4910"/>
    <property type="match status" value="1"/>
</dbReference>
<dbReference type="Gene3D" id="1.10.10.10">
    <property type="entry name" value="Winged helix-like DNA-binding domain superfamily/Winged helix DNA-binding domain"/>
    <property type="match status" value="1"/>
</dbReference>
<gene>
    <name evidence="4" type="ORF">HR45_10780</name>
</gene>
<dbReference type="InterPro" id="IPR032589">
    <property type="entry name" value="DUF4910"/>
</dbReference>
<evidence type="ECO:0000259" key="3">
    <source>
        <dbReference type="Pfam" id="PF16254"/>
    </source>
</evidence>
<dbReference type="RefSeq" id="WP_037442679.1">
    <property type="nucleotide sequence ID" value="NZ_JPEO01000006.1"/>
</dbReference>
<dbReference type="AlphaFoldDB" id="A0A094JE32"/>
<feature type="domain" description="DUF2172" evidence="1">
    <location>
        <begin position="62"/>
        <end position="152"/>
    </location>
</feature>
<reference evidence="4 5" key="1">
    <citation type="submission" date="2014-06" db="EMBL/GenBank/DDBJ databases">
        <title>Shewanella sp. YQH10.</title>
        <authorList>
            <person name="Liu Y."/>
            <person name="Zeng R."/>
        </authorList>
    </citation>
    <scope>NUCLEOTIDE SEQUENCE [LARGE SCALE GENOMIC DNA]</scope>
    <source>
        <strain evidence="4 5">YQH10</strain>
    </source>
</reference>
<dbReference type="SUPFAM" id="SSF53187">
    <property type="entry name" value="Zn-dependent exopeptidases"/>
    <property type="match status" value="1"/>
</dbReference>
<dbReference type="Pfam" id="PF16221">
    <property type="entry name" value="HTH_47"/>
    <property type="match status" value="1"/>
</dbReference>
<proteinExistence type="predicted"/>
<dbReference type="Gene3D" id="3.50.30.90">
    <property type="match status" value="1"/>
</dbReference>
<dbReference type="InterPro" id="IPR036388">
    <property type="entry name" value="WH-like_DNA-bd_sf"/>
</dbReference>
<feature type="domain" description="DUF4910" evidence="3">
    <location>
        <begin position="14"/>
        <end position="347"/>
    </location>
</feature>
<name>A0A094JE32_9GAMM</name>
<feature type="domain" description="UCP01524 winged helix-turn-helix" evidence="2">
    <location>
        <begin position="356"/>
        <end position="439"/>
    </location>
</feature>
<organism evidence="4 5">
    <name type="scientific">Shewanella mangrovi</name>
    <dbReference type="NCBI Taxonomy" id="1515746"/>
    <lineage>
        <taxon>Bacteria</taxon>
        <taxon>Pseudomonadati</taxon>
        <taxon>Pseudomonadota</taxon>
        <taxon>Gammaproteobacteria</taxon>
        <taxon>Alteromonadales</taxon>
        <taxon>Shewanellaceae</taxon>
        <taxon>Shewanella</taxon>
    </lineage>
</organism>
<dbReference type="STRING" id="1515746.HR45_10780"/>
<dbReference type="EMBL" id="JPEO01000006">
    <property type="protein sequence ID" value="KFZ37487.1"/>
    <property type="molecule type" value="Genomic_DNA"/>
</dbReference>
<dbReference type="InterPro" id="IPR032622">
    <property type="entry name" value="UCP01524_HTH"/>
</dbReference>
<dbReference type="OrthoDB" id="9765654at2"/>
<evidence type="ECO:0000313" key="4">
    <source>
        <dbReference type="EMBL" id="KFZ37487.1"/>
    </source>
</evidence>
<dbReference type="Pfam" id="PF09940">
    <property type="entry name" value="DUF2172"/>
    <property type="match status" value="1"/>
</dbReference>
<protein>
    <recommendedName>
        <fullName evidence="6">Aminopeptidase</fullName>
    </recommendedName>
</protein>
<keyword evidence="5" id="KW-1185">Reference proteome</keyword>
<dbReference type="Proteomes" id="UP000029264">
    <property type="component" value="Unassembled WGS sequence"/>
</dbReference>
<evidence type="ECO:0000259" key="2">
    <source>
        <dbReference type="Pfam" id="PF16221"/>
    </source>
</evidence>
<evidence type="ECO:0008006" key="6">
    <source>
        <dbReference type="Google" id="ProtNLM"/>
    </source>
</evidence>
<comment type="caution">
    <text evidence="4">The sequence shown here is derived from an EMBL/GenBank/DDBJ whole genome shotgun (WGS) entry which is preliminary data.</text>
</comment>
<dbReference type="Gene3D" id="3.40.630.10">
    <property type="entry name" value="Zn peptidases"/>
    <property type="match status" value="1"/>
</dbReference>
<dbReference type="eggNOG" id="COG4310">
    <property type="taxonomic scope" value="Bacteria"/>
</dbReference>
<dbReference type="PIRSF" id="PIRSF015244">
    <property type="entry name" value="UCP015244"/>
    <property type="match status" value="1"/>
</dbReference>
<accession>A0A094JE32</accession>
<evidence type="ECO:0000259" key="1">
    <source>
        <dbReference type="Pfam" id="PF09940"/>
    </source>
</evidence>